<protein>
    <submittedName>
        <fullName evidence="1">Release factor glutamine methyltransferase</fullName>
        <ecNumber evidence="1">2.1.1.-</ecNumber>
    </submittedName>
</protein>
<dbReference type="SUPFAM" id="SSF53335">
    <property type="entry name" value="S-adenosyl-L-methionine-dependent methyltransferases"/>
    <property type="match status" value="1"/>
</dbReference>
<dbReference type="Gene3D" id="3.40.50.150">
    <property type="entry name" value="Vaccinia Virus protein VP39"/>
    <property type="match status" value="1"/>
</dbReference>
<organism evidence="1 2">
    <name type="scientific">Faucicola atlantae</name>
    <dbReference type="NCBI Taxonomy" id="34059"/>
    <lineage>
        <taxon>Bacteria</taxon>
        <taxon>Pseudomonadati</taxon>
        <taxon>Pseudomonadota</taxon>
        <taxon>Gammaproteobacteria</taxon>
        <taxon>Moraxellales</taxon>
        <taxon>Moraxellaceae</taxon>
        <taxon>Faucicola</taxon>
    </lineage>
</organism>
<evidence type="ECO:0000313" key="1">
    <source>
        <dbReference type="EMBL" id="STZ01617.1"/>
    </source>
</evidence>
<reference evidence="1 2" key="1">
    <citation type="submission" date="2018-06" db="EMBL/GenBank/DDBJ databases">
        <authorList>
            <consortium name="Pathogen Informatics"/>
            <person name="Doyle S."/>
        </authorList>
    </citation>
    <scope>NUCLEOTIDE SEQUENCE [LARGE SCALE GENOMIC DNA]</scope>
    <source>
        <strain evidence="1 2">NCTC11091</strain>
    </source>
</reference>
<keyword evidence="1" id="KW-0489">Methyltransferase</keyword>
<keyword evidence="1" id="KW-0808">Transferase</keyword>
<dbReference type="InterPro" id="IPR029063">
    <property type="entry name" value="SAM-dependent_MTases_sf"/>
</dbReference>
<dbReference type="GO" id="GO:0008168">
    <property type="term" value="F:methyltransferase activity"/>
    <property type="evidence" value="ECO:0007669"/>
    <property type="project" value="UniProtKB-KW"/>
</dbReference>
<sequence>MAADNGLVDIAHIIEHSRAFLVAHGLLAFEHGYQQGGAVRKLLAEAGFDAIQTVRDYGGNERVTFGFA</sequence>
<dbReference type="GO" id="GO:0032259">
    <property type="term" value="P:methylation"/>
    <property type="evidence" value="ECO:0007669"/>
    <property type="project" value="UniProtKB-KW"/>
</dbReference>
<dbReference type="AlphaFoldDB" id="A0A378QL41"/>
<dbReference type="EMBL" id="UGQA01000003">
    <property type="protein sequence ID" value="STZ01617.1"/>
    <property type="molecule type" value="Genomic_DNA"/>
</dbReference>
<proteinExistence type="predicted"/>
<dbReference type="EC" id="2.1.1.-" evidence="1"/>
<dbReference type="Proteomes" id="UP000255193">
    <property type="component" value="Unassembled WGS sequence"/>
</dbReference>
<dbReference type="RefSeq" id="WP_147285189.1">
    <property type="nucleotide sequence ID" value="NZ_UGQA01000003.1"/>
</dbReference>
<gene>
    <name evidence="1" type="primary">prmC_3</name>
    <name evidence="1" type="ORF">NCTC11091_02089</name>
</gene>
<accession>A0A378QL41</accession>
<evidence type="ECO:0000313" key="2">
    <source>
        <dbReference type="Proteomes" id="UP000255193"/>
    </source>
</evidence>
<name>A0A378QL41_9GAMM</name>